<dbReference type="AlphaFoldDB" id="A0A1E3V9V7"/>
<evidence type="ECO:0000313" key="3">
    <source>
        <dbReference type="Proteomes" id="UP000094342"/>
    </source>
</evidence>
<comment type="caution">
    <text evidence="2">The sequence shown here is derived from an EMBL/GenBank/DDBJ whole genome shotgun (WGS) entry which is preliminary data.</text>
</comment>
<keyword evidence="3" id="KW-1185">Reference proteome</keyword>
<sequence length="196" mass="18719">MPIAQVSTDTINLTNPIAGDANAGNGGDGTNNGDIFYNPVANVSNVQTVVGSAPTVFNGDIVGQTAGWTAGNADGGDVAQIPIAVLAALTNTGTGGAGGSADSNGDQSNTSGGNVAAVSADTTATQNTTLVADQSATILAGVGGAGGSGNAAVGGDISAALVHSSPIAETTTNTTTVSNILDDINNTFGTIEDIGI</sequence>
<feature type="region of interest" description="Disordered" evidence="1">
    <location>
        <begin position="95"/>
        <end position="115"/>
    </location>
</feature>
<organism evidence="2 3">
    <name type="scientific">Sinorhizobium alkalisoli</name>
    <dbReference type="NCBI Taxonomy" id="1752398"/>
    <lineage>
        <taxon>Bacteria</taxon>
        <taxon>Pseudomonadati</taxon>
        <taxon>Pseudomonadota</taxon>
        <taxon>Alphaproteobacteria</taxon>
        <taxon>Hyphomicrobiales</taxon>
        <taxon>Rhizobiaceae</taxon>
        <taxon>Sinorhizobium/Ensifer group</taxon>
        <taxon>Sinorhizobium</taxon>
    </lineage>
</organism>
<evidence type="ECO:0000256" key="1">
    <source>
        <dbReference type="SAM" id="MobiDB-lite"/>
    </source>
</evidence>
<protein>
    <submittedName>
        <fullName evidence="2">PE-PGRS family protein</fullName>
    </submittedName>
</protein>
<dbReference type="Proteomes" id="UP000094342">
    <property type="component" value="Unassembled WGS sequence"/>
</dbReference>
<dbReference type="RefSeq" id="WP_069458994.1">
    <property type="nucleotide sequence ID" value="NZ_LYBW01000058.1"/>
</dbReference>
<reference evidence="3" key="1">
    <citation type="submission" date="2016-05" db="EMBL/GenBank/DDBJ databases">
        <authorList>
            <person name="Li Y."/>
        </authorList>
    </citation>
    <scope>NUCLEOTIDE SEQUENCE [LARGE SCALE GENOMIC DNA]</scope>
    <source>
        <strain evidence="3">YIC4027</strain>
    </source>
</reference>
<name>A0A1E3V9V7_9HYPH</name>
<proteinExistence type="predicted"/>
<accession>A0A1E3V9V7</accession>
<gene>
    <name evidence="2" type="ORF">A8M32_13820</name>
</gene>
<dbReference type="OrthoDB" id="8403527at2"/>
<dbReference type="EMBL" id="LYBW01000058">
    <property type="protein sequence ID" value="ODR90414.1"/>
    <property type="molecule type" value="Genomic_DNA"/>
</dbReference>
<evidence type="ECO:0000313" key="2">
    <source>
        <dbReference type="EMBL" id="ODR90414.1"/>
    </source>
</evidence>